<organism evidence="2 4">
    <name type="scientific">Paracoccus saliphilus</name>
    <dbReference type="NCBI Taxonomy" id="405559"/>
    <lineage>
        <taxon>Bacteria</taxon>
        <taxon>Pseudomonadati</taxon>
        <taxon>Pseudomonadota</taxon>
        <taxon>Alphaproteobacteria</taxon>
        <taxon>Rhodobacterales</taxon>
        <taxon>Paracoccaceae</taxon>
        <taxon>Paracoccus</taxon>
    </lineage>
</organism>
<dbReference type="SUPFAM" id="SSF56672">
    <property type="entry name" value="DNA/RNA polymerases"/>
    <property type="match status" value="1"/>
</dbReference>
<reference evidence="2 4" key="1">
    <citation type="submission" date="2017-01" db="EMBL/GenBank/DDBJ databases">
        <authorList>
            <person name="Varghese N."/>
            <person name="Submissions S."/>
        </authorList>
    </citation>
    <scope>NUCLEOTIDE SEQUENCE [LARGE SCALE GENOMIC DNA]</scope>
    <source>
        <strain evidence="2 4">DSM 18447</strain>
    </source>
</reference>
<dbReference type="EMBL" id="CP067140">
    <property type="protein sequence ID" value="WCR02753.1"/>
    <property type="molecule type" value="Genomic_DNA"/>
</dbReference>
<protein>
    <submittedName>
        <fullName evidence="3">RNA-directed DNA polymerase</fullName>
    </submittedName>
    <submittedName>
        <fullName evidence="2">Reverse transcriptase (RNA-dependent DNA polymerase)</fullName>
    </submittedName>
</protein>
<proteinExistence type="predicted"/>
<feature type="domain" description="Reverse transcriptase" evidence="1">
    <location>
        <begin position="1"/>
        <end position="338"/>
    </location>
</feature>
<accession>A0AA45W7D1</accession>
<dbReference type="AlphaFoldDB" id="A0AA45W7D1"/>
<name>A0AA45W7D1_9RHOB</name>
<dbReference type="InterPro" id="IPR043502">
    <property type="entry name" value="DNA/RNA_pol_sf"/>
</dbReference>
<keyword evidence="2" id="KW-0548">Nucleotidyltransferase</keyword>
<dbReference type="Pfam" id="PF00078">
    <property type="entry name" value="RVT_1"/>
    <property type="match status" value="1"/>
</dbReference>
<dbReference type="EMBL" id="FTOU01000017">
    <property type="protein sequence ID" value="SIT08786.1"/>
    <property type="molecule type" value="Genomic_DNA"/>
</dbReference>
<dbReference type="Proteomes" id="UP001215549">
    <property type="component" value="Chromosome"/>
</dbReference>
<evidence type="ECO:0000313" key="2">
    <source>
        <dbReference type="EMBL" id="SIT08786.1"/>
    </source>
</evidence>
<dbReference type="RefSeq" id="WP_076527829.1">
    <property type="nucleotide sequence ID" value="NZ_CP067140.1"/>
</dbReference>
<keyword evidence="5" id="KW-1185">Reference proteome</keyword>
<dbReference type="InterPro" id="IPR000477">
    <property type="entry name" value="RT_dom"/>
</dbReference>
<keyword evidence="2" id="KW-0695">RNA-directed DNA polymerase</keyword>
<dbReference type="GO" id="GO:0003964">
    <property type="term" value="F:RNA-directed DNA polymerase activity"/>
    <property type="evidence" value="ECO:0007669"/>
    <property type="project" value="UniProtKB-KW"/>
</dbReference>
<evidence type="ECO:0000313" key="5">
    <source>
        <dbReference type="Proteomes" id="UP001215549"/>
    </source>
</evidence>
<dbReference type="Proteomes" id="UP000186216">
    <property type="component" value="Unassembled WGS sequence"/>
</dbReference>
<evidence type="ECO:0000313" key="3">
    <source>
        <dbReference type="EMBL" id="WCR02753.1"/>
    </source>
</evidence>
<evidence type="ECO:0000313" key="4">
    <source>
        <dbReference type="Proteomes" id="UP000186216"/>
    </source>
</evidence>
<gene>
    <name evidence="3" type="ORF">JHX88_18255</name>
    <name evidence="2" type="ORF">SAMN05421772_1172</name>
</gene>
<evidence type="ECO:0000259" key="1">
    <source>
        <dbReference type="PROSITE" id="PS50878"/>
    </source>
</evidence>
<dbReference type="PROSITE" id="PS50878">
    <property type="entry name" value="RT_POL"/>
    <property type="match status" value="1"/>
</dbReference>
<reference evidence="3 5" key="2">
    <citation type="submission" date="2021-01" db="EMBL/GenBank/DDBJ databases">
        <title>Biogeographic distribution of Paracoccus.</title>
        <authorList>
            <person name="Hollensteiner J."/>
            <person name="Leineberger J."/>
            <person name="Brinkhoff T."/>
            <person name="Daniel R."/>
        </authorList>
    </citation>
    <scope>NUCLEOTIDE SEQUENCE [LARGE SCALE GENOMIC DNA]</scope>
    <source>
        <strain evidence="3 5">DSM 18447</strain>
    </source>
</reference>
<keyword evidence="2" id="KW-0808">Transferase</keyword>
<sequence length="647" mass="74751">MLDPKLNKLRPLLTETLPYEVPVNYSNEFLYVSEARKNEISDQVRQFIDSKYRKRLKEGEYTIPFTYPVRRGDRSPNKISIVHPLQQLHISDFMHEYAETILQECSESPNSLRAPYEVLSPIAKSELKKLGDVKKIGVPHVAPRDGKLDLSFAASYFSVRKYNLLDKFYNSNELVRLESRFSMMRSIDVTKCFFNIYTHSITWAVKDKRYSKNHANKYTFEGRFDTLMQRSNYNETNGIVVGPEVSRIFAEIIFQKIDINIRDSLAADGLVSERDYAIRRYVDDFFIFSSDLKTMDTVFDCVQRSLEAYKLYLNEGKSRFSTRPFVTNITRAKQGVSKLSDEIVELSSKALCEEPDKQREIYLKFRQVLEDLRLIVSDNKASFSEATGSTYFKLSKAVRCLRSISKTVTEETEVDLVNRIRGLVRILFYIVASDFRVAPIYRSYQIIEELLRLNENLRKSTSEAMMDRLNYEVCELIKSNLPEEKNLNNGVISLELCNLLLLGSLVGTKRFNQQPVVEEIAEKALRSSSLGYFSFVALMYIFGQSDGLNTQRVAQVSEKVFTDITARATDVRTEAELYLLVSDYLSCPYVTRDRKRDVLDAIYGERSFSNEAIDILALHVAFVDWSGGRTSHFLRRKRLQPVYNLVA</sequence>
<dbReference type="NCBIfam" id="NF041748">
    <property type="entry name" value="Drt3b"/>
    <property type="match status" value="1"/>
</dbReference>
<dbReference type="CDD" id="cd01646">
    <property type="entry name" value="RT_Bac_retron_I"/>
    <property type="match status" value="1"/>
</dbReference>